<feature type="transmembrane region" description="Helical" evidence="1">
    <location>
        <begin position="251"/>
        <end position="270"/>
    </location>
</feature>
<sequence>MSDTQGINFNSKNGTAQLILSGEISYKDAKIVQNTLSKLNKFKDQTSIRVDMSELKRVDYSILILIKRALVGKKFELIANDENIKAMFKLVDDEHIDFTYMPPQNKLNFFARLGEKICSGGINLLEFSAFFGEFIVKSFKILFNPQNLRLKEFSNYIKDAGVNAIFIVSLTAFLIGIVLAYLGSSMLANFGASIFIVEIMGILTLREVAPLIAAIVVAGRSASSFTTQIGAMKITEEIDAMKTMGFEPFNFLVLPRIIAMVLSLPIVIFIADSISILGQMIICNGLLDISFNDYLSRFKDMVELRHFAVGMIKAPFFGIAIAIIGCMRGTNVAMSTQSLGEMTTKSVVDSIFCVIALDAFFAIMFMWIKL</sequence>
<dbReference type="InterPro" id="IPR036513">
    <property type="entry name" value="STAS_dom_sf"/>
</dbReference>
<dbReference type="PANTHER" id="PTHR30188">
    <property type="entry name" value="ABC TRANSPORTER PERMEASE PROTEIN-RELATED"/>
    <property type="match status" value="1"/>
</dbReference>
<dbReference type="PANTHER" id="PTHR30188:SF3">
    <property type="entry name" value="ABC TRANSPORTER PERMEASE"/>
    <property type="match status" value="1"/>
</dbReference>
<feature type="transmembrane region" description="Helical" evidence="1">
    <location>
        <begin position="194"/>
        <end position="218"/>
    </location>
</feature>
<gene>
    <name evidence="2" type="ORF">KDD93_04680</name>
</gene>
<comment type="similarity">
    <text evidence="1">Belongs to the MlaE permease family.</text>
</comment>
<evidence type="ECO:0000313" key="2">
    <source>
        <dbReference type="EMBL" id="MBR8463872.1"/>
    </source>
</evidence>
<keyword evidence="1" id="KW-0812">Transmembrane</keyword>
<comment type="caution">
    <text evidence="2">The sequence shown here is derived from an EMBL/GenBank/DDBJ whole genome shotgun (WGS) entry which is preliminary data.</text>
</comment>
<organism evidence="2 3">
    <name type="scientific">Campylobacter anatolicus</name>
    <dbReference type="NCBI Taxonomy" id="2829105"/>
    <lineage>
        <taxon>Bacteria</taxon>
        <taxon>Pseudomonadati</taxon>
        <taxon>Campylobacterota</taxon>
        <taxon>Epsilonproteobacteria</taxon>
        <taxon>Campylobacterales</taxon>
        <taxon>Campylobacteraceae</taxon>
        <taxon>Campylobacter</taxon>
    </lineage>
</organism>
<keyword evidence="1" id="KW-0472">Membrane</keyword>
<feature type="transmembrane region" description="Helical" evidence="1">
    <location>
        <begin position="347"/>
        <end position="368"/>
    </location>
</feature>
<reference evidence="2 3" key="1">
    <citation type="submission" date="2021-04" db="EMBL/GenBank/DDBJ databases">
        <title>Molecular and phenotypic characterization and identification of bacterial isolates recovered from the Anatolian ground squirrels (Spermophilus xanthoprymnus) and which have the potential to form a new species in the Campylobacter genus.</title>
        <authorList>
            <person name="Aydin F."/>
            <person name="Abay S."/>
            <person name="Kayman T."/>
            <person name="Karakaya E."/>
            <person name="Mustak H.K."/>
            <person name="Mustak I.B."/>
            <person name="Bilgin N."/>
            <person name="Duzler A."/>
            <person name="Sahin O."/>
            <person name="Guran O."/>
            <person name="Saticioglu I.B."/>
        </authorList>
    </citation>
    <scope>NUCLEOTIDE SEQUENCE [LARGE SCALE GENOMIC DNA]</scope>
    <source>
        <strain evidence="3">faydin-G24</strain>
    </source>
</reference>
<proteinExistence type="inferred from homology"/>
<dbReference type="Proteomes" id="UP000682951">
    <property type="component" value="Unassembled WGS sequence"/>
</dbReference>
<dbReference type="EMBL" id="JAGSSW010000004">
    <property type="protein sequence ID" value="MBR8463872.1"/>
    <property type="molecule type" value="Genomic_DNA"/>
</dbReference>
<feature type="transmembrane region" description="Helical" evidence="1">
    <location>
        <begin position="307"/>
        <end position="327"/>
    </location>
</feature>
<name>A0ABS5HJR9_9BACT</name>
<dbReference type="NCBIfam" id="TIGR00056">
    <property type="entry name" value="MlaE family lipid ABC transporter permease subunit"/>
    <property type="match status" value="1"/>
</dbReference>
<evidence type="ECO:0000313" key="3">
    <source>
        <dbReference type="Proteomes" id="UP000682951"/>
    </source>
</evidence>
<dbReference type="Pfam" id="PF02405">
    <property type="entry name" value="MlaE"/>
    <property type="match status" value="1"/>
</dbReference>
<dbReference type="InterPro" id="IPR030802">
    <property type="entry name" value="Permease_MalE"/>
</dbReference>
<feature type="transmembrane region" description="Helical" evidence="1">
    <location>
        <begin position="160"/>
        <end position="182"/>
    </location>
</feature>
<dbReference type="InterPro" id="IPR003453">
    <property type="entry name" value="ABC_MlaE_roteobac"/>
</dbReference>
<dbReference type="SUPFAM" id="SSF52091">
    <property type="entry name" value="SpoIIaa-like"/>
    <property type="match status" value="1"/>
</dbReference>
<keyword evidence="3" id="KW-1185">Reference proteome</keyword>
<protein>
    <submittedName>
        <fullName evidence="2">ABC transporter permease</fullName>
    </submittedName>
</protein>
<evidence type="ECO:0000256" key="1">
    <source>
        <dbReference type="RuleBase" id="RU362044"/>
    </source>
</evidence>
<accession>A0ABS5HJR9</accession>
<keyword evidence="1" id="KW-1133">Transmembrane helix</keyword>